<dbReference type="Pfam" id="PF25594">
    <property type="entry name" value="GldB_lipo"/>
    <property type="match status" value="1"/>
</dbReference>
<dbReference type="OrthoDB" id="976022at2"/>
<accession>A0A1G8RMJ1</accession>
<keyword evidence="1" id="KW-0449">Lipoprotein</keyword>
<dbReference type="InterPro" id="IPR019853">
    <property type="entry name" value="GldB-like"/>
</dbReference>
<reference evidence="1 2" key="1">
    <citation type="submission" date="2016-10" db="EMBL/GenBank/DDBJ databases">
        <authorList>
            <person name="de Groot N.N."/>
        </authorList>
    </citation>
    <scope>NUCLEOTIDE SEQUENCE [LARGE SCALE GENOMIC DNA]</scope>
    <source>
        <strain evidence="1 2">CGMCC 1.10076</strain>
    </source>
</reference>
<dbReference type="PROSITE" id="PS51257">
    <property type="entry name" value="PROKAR_LIPOPROTEIN"/>
    <property type="match status" value="1"/>
</dbReference>
<dbReference type="AlphaFoldDB" id="A0A1G8RMJ1"/>
<organism evidence="1 2">
    <name type="scientific">Flavobacterium noncentrifugens</name>
    <dbReference type="NCBI Taxonomy" id="1128970"/>
    <lineage>
        <taxon>Bacteria</taxon>
        <taxon>Pseudomonadati</taxon>
        <taxon>Bacteroidota</taxon>
        <taxon>Flavobacteriia</taxon>
        <taxon>Flavobacteriales</taxon>
        <taxon>Flavobacteriaceae</taxon>
        <taxon>Flavobacterium</taxon>
    </lineage>
</organism>
<evidence type="ECO:0000313" key="2">
    <source>
        <dbReference type="Proteomes" id="UP000199580"/>
    </source>
</evidence>
<dbReference type="STRING" id="1128970.SAMN04487935_0196"/>
<gene>
    <name evidence="1" type="ORF">SAMN04487935_0196</name>
</gene>
<dbReference type="RefSeq" id="WP_091391434.1">
    <property type="nucleotide sequence ID" value="NZ_BKAI01000001.1"/>
</dbReference>
<dbReference type="Proteomes" id="UP000199580">
    <property type="component" value="Unassembled WGS sequence"/>
</dbReference>
<proteinExistence type="predicted"/>
<dbReference type="EMBL" id="FNEZ01000001">
    <property type="protein sequence ID" value="SDJ18218.1"/>
    <property type="molecule type" value="Genomic_DNA"/>
</dbReference>
<protein>
    <submittedName>
        <fullName evidence="1">Gliding motility-associated lipoprotein GldB</fullName>
    </submittedName>
</protein>
<dbReference type="NCBIfam" id="TIGR03514">
    <property type="entry name" value="GldB_lipo"/>
    <property type="match status" value="1"/>
</dbReference>
<keyword evidence="2" id="KW-1185">Reference proteome</keyword>
<name>A0A1G8RMJ1_9FLAO</name>
<evidence type="ECO:0000313" key="1">
    <source>
        <dbReference type="EMBL" id="SDJ18218.1"/>
    </source>
</evidence>
<sequence>MKKTFVILTLIVVLFACDKKSKVEKAVEEIPVEMKVGRFDKAFFETKPQDLQKLKEEYPLFFPKGNDDSVWIEKMQNPQWRELYTEVEKKFADFAPEKEKIEELYKHIKYYFPTTKIPKIITVISEMDYQNKVIDADSLLVISLELYLGKTHKFYQFPEYIKQNFEPAQIMPDIVSAFAIKKIPPPADNTLLSQMIYHGKELYLKDILLPEYSDADKMGYMPEQIKWSEENESYMWRFFIENKLLYDGDQKLIPRFINPAPFSKFYLEIDNETPGRTGVWLGWQIVRAFMQNNDISVQQMLKMDAREIFEKSKYKPKKNGE</sequence>